<dbReference type="InterPro" id="IPR036291">
    <property type="entry name" value="NAD(P)-bd_dom_sf"/>
</dbReference>
<accession>A0A9P4LZ41</accession>
<dbReference type="InterPro" id="IPR002347">
    <property type="entry name" value="SDR_fam"/>
</dbReference>
<evidence type="ECO:0000256" key="1">
    <source>
        <dbReference type="ARBA" id="ARBA00023002"/>
    </source>
</evidence>
<name>A0A9P4LZ41_9PEZI</name>
<evidence type="ECO:0000313" key="2">
    <source>
        <dbReference type="EMBL" id="KAF2092246.1"/>
    </source>
</evidence>
<dbReference type="PRINTS" id="PR00081">
    <property type="entry name" value="GDHRDH"/>
</dbReference>
<dbReference type="PANTHER" id="PTHR43157:SF31">
    <property type="entry name" value="PHOSPHATIDYLINOSITOL-GLYCAN BIOSYNTHESIS CLASS F PROTEIN"/>
    <property type="match status" value="1"/>
</dbReference>
<dbReference type="SUPFAM" id="SSF51735">
    <property type="entry name" value="NAD(P)-binding Rossmann-fold domains"/>
    <property type="match status" value="1"/>
</dbReference>
<reference evidence="2" key="1">
    <citation type="journal article" date="2020" name="Stud. Mycol.">
        <title>101 Dothideomycetes genomes: a test case for predicting lifestyles and emergence of pathogens.</title>
        <authorList>
            <person name="Haridas S."/>
            <person name="Albert R."/>
            <person name="Binder M."/>
            <person name="Bloem J."/>
            <person name="Labutti K."/>
            <person name="Salamov A."/>
            <person name="Andreopoulos B."/>
            <person name="Baker S."/>
            <person name="Barry K."/>
            <person name="Bills G."/>
            <person name="Bluhm B."/>
            <person name="Cannon C."/>
            <person name="Castanera R."/>
            <person name="Culley D."/>
            <person name="Daum C."/>
            <person name="Ezra D."/>
            <person name="Gonzalez J."/>
            <person name="Henrissat B."/>
            <person name="Kuo A."/>
            <person name="Liang C."/>
            <person name="Lipzen A."/>
            <person name="Lutzoni F."/>
            <person name="Magnuson J."/>
            <person name="Mondo S."/>
            <person name="Nolan M."/>
            <person name="Ohm R."/>
            <person name="Pangilinan J."/>
            <person name="Park H.-J."/>
            <person name="Ramirez L."/>
            <person name="Alfaro M."/>
            <person name="Sun H."/>
            <person name="Tritt A."/>
            <person name="Yoshinaga Y."/>
            <person name="Zwiers L.-H."/>
            <person name="Turgeon B."/>
            <person name="Goodwin S."/>
            <person name="Spatafora J."/>
            <person name="Crous P."/>
            <person name="Grigoriev I."/>
        </authorList>
    </citation>
    <scope>NUCLEOTIDE SEQUENCE</scope>
    <source>
        <strain evidence="2">CBS 121410</strain>
    </source>
</reference>
<comment type="caution">
    <text evidence="2">The sequence shown here is derived from an EMBL/GenBank/DDBJ whole genome shotgun (WGS) entry which is preliminary data.</text>
</comment>
<keyword evidence="1" id="KW-0560">Oxidoreductase</keyword>
<dbReference type="Pfam" id="PF00106">
    <property type="entry name" value="adh_short"/>
    <property type="match status" value="1"/>
</dbReference>
<dbReference type="EMBL" id="ML978711">
    <property type="protein sequence ID" value="KAF2092246.1"/>
    <property type="molecule type" value="Genomic_DNA"/>
</dbReference>
<evidence type="ECO:0000313" key="3">
    <source>
        <dbReference type="Proteomes" id="UP000799776"/>
    </source>
</evidence>
<dbReference type="Gene3D" id="3.40.50.720">
    <property type="entry name" value="NAD(P)-binding Rossmann-like Domain"/>
    <property type="match status" value="1"/>
</dbReference>
<dbReference type="AlphaFoldDB" id="A0A9P4LZ41"/>
<protein>
    <submittedName>
        <fullName evidence="2">Short chain dehydrogenase/reductase</fullName>
    </submittedName>
</protein>
<sequence>MAGFAQSRHFNLADTPDLADKVAVVTGGSAGLGRDFTARLLLHGIAKVYILARSERRYVDAKAEWAGQHGLEKADIETRTKFVACDLSDLGSVKRAAHVLLGELGRLDILQLNAALSLVQDSTLSPQGVETVFAANHLGHFVLTNLLLPTIEQTAAQHGDARIVTTSSSLHMLCQDLDFSILTSSAPPKLSPAILDAVVRYARSKLANILFTRELAARLRKMGARNVYANSFFPGNVATEAMDGWRTFLGNYGGAAIKGMFQMLIGQSPADASATAMFLAASPKVVEQEIKGRYFVPIAVEEKTSPLAEDKDLAKNLWYWSNHIVSSALGNDWKVSGGGA</sequence>
<gene>
    <name evidence="2" type="ORF">K490DRAFT_70878</name>
</gene>
<organism evidence="2 3">
    <name type="scientific">Saccharata proteae CBS 121410</name>
    <dbReference type="NCBI Taxonomy" id="1314787"/>
    <lineage>
        <taxon>Eukaryota</taxon>
        <taxon>Fungi</taxon>
        <taxon>Dikarya</taxon>
        <taxon>Ascomycota</taxon>
        <taxon>Pezizomycotina</taxon>
        <taxon>Dothideomycetes</taxon>
        <taxon>Dothideomycetes incertae sedis</taxon>
        <taxon>Botryosphaeriales</taxon>
        <taxon>Saccharataceae</taxon>
        <taxon>Saccharata</taxon>
    </lineage>
</organism>
<keyword evidence="3" id="KW-1185">Reference proteome</keyword>
<dbReference type="OrthoDB" id="191139at2759"/>
<dbReference type="Proteomes" id="UP000799776">
    <property type="component" value="Unassembled WGS sequence"/>
</dbReference>
<proteinExistence type="predicted"/>
<dbReference type="GO" id="GO:0016491">
    <property type="term" value="F:oxidoreductase activity"/>
    <property type="evidence" value="ECO:0007669"/>
    <property type="project" value="UniProtKB-KW"/>
</dbReference>
<dbReference type="PANTHER" id="PTHR43157">
    <property type="entry name" value="PHOSPHATIDYLINOSITOL-GLYCAN BIOSYNTHESIS CLASS F PROTEIN-RELATED"/>
    <property type="match status" value="1"/>
</dbReference>